<dbReference type="GO" id="GO:0051205">
    <property type="term" value="P:protein insertion into membrane"/>
    <property type="evidence" value="ECO:0007669"/>
    <property type="project" value="TreeGrafter"/>
</dbReference>
<gene>
    <name evidence="12" type="ORF">COW25_01885</name>
</gene>
<dbReference type="AlphaFoldDB" id="A0A2M7H138"/>
<comment type="subcellular location">
    <subcellularLocation>
        <location evidence="1">Cell membrane</location>
        <topology evidence="1">Multi-pass membrane protein</topology>
    </subcellularLocation>
    <subcellularLocation>
        <location evidence="9">Membrane</location>
        <topology evidence="9">Multi-pass membrane protein</topology>
    </subcellularLocation>
</comment>
<keyword evidence="4 9" id="KW-0812">Transmembrane</keyword>
<evidence type="ECO:0000256" key="5">
    <source>
        <dbReference type="ARBA" id="ARBA00022927"/>
    </source>
</evidence>
<evidence type="ECO:0000256" key="3">
    <source>
        <dbReference type="ARBA" id="ARBA00022475"/>
    </source>
</evidence>
<dbReference type="GO" id="GO:0015031">
    <property type="term" value="P:protein transport"/>
    <property type="evidence" value="ECO:0007669"/>
    <property type="project" value="UniProtKB-KW"/>
</dbReference>
<dbReference type="GO" id="GO:0032977">
    <property type="term" value="F:membrane insertase activity"/>
    <property type="evidence" value="ECO:0007669"/>
    <property type="project" value="InterPro"/>
</dbReference>
<feature type="transmembrane region" description="Helical" evidence="10">
    <location>
        <begin position="7"/>
        <end position="26"/>
    </location>
</feature>
<name>A0A2M7H138_9BACT</name>
<feature type="transmembrane region" description="Helical" evidence="10">
    <location>
        <begin position="95"/>
        <end position="118"/>
    </location>
</feature>
<protein>
    <recommendedName>
        <fullName evidence="11">Membrane insertase YidC/Oxa/ALB C-terminal domain-containing protein</fullName>
    </recommendedName>
</protein>
<keyword evidence="7 10" id="KW-0472">Membrane</keyword>
<evidence type="ECO:0000256" key="9">
    <source>
        <dbReference type="RuleBase" id="RU003945"/>
    </source>
</evidence>
<keyword evidence="6 10" id="KW-1133">Transmembrane helix</keyword>
<keyword evidence="5" id="KW-0653">Protein transport</keyword>
<evidence type="ECO:0000256" key="8">
    <source>
        <dbReference type="ARBA" id="ARBA00023186"/>
    </source>
</evidence>
<keyword evidence="3" id="KW-1003">Cell membrane</keyword>
<evidence type="ECO:0000256" key="1">
    <source>
        <dbReference type="ARBA" id="ARBA00004651"/>
    </source>
</evidence>
<evidence type="ECO:0000259" key="11">
    <source>
        <dbReference type="Pfam" id="PF02096"/>
    </source>
</evidence>
<feature type="domain" description="Membrane insertase YidC/Oxa/ALB C-terminal" evidence="11">
    <location>
        <begin position="32"/>
        <end position="231"/>
    </location>
</feature>
<dbReference type="NCBIfam" id="TIGR03592">
    <property type="entry name" value="yidC_oxa1_cterm"/>
    <property type="match status" value="1"/>
</dbReference>
<dbReference type="InterPro" id="IPR001708">
    <property type="entry name" value="YidC/ALB3/OXA1/COX18"/>
</dbReference>
<keyword evidence="8" id="KW-0143">Chaperone</keyword>
<feature type="transmembrane region" description="Helical" evidence="10">
    <location>
        <begin position="151"/>
        <end position="168"/>
    </location>
</feature>
<proteinExistence type="inferred from homology"/>
<feature type="non-terminal residue" evidence="12">
    <location>
        <position position="231"/>
    </location>
</feature>
<comment type="caution">
    <text evidence="12">The sequence shown here is derived from an EMBL/GenBank/DDBJ whole genome shotgun (WGS) entry which is preliminary data.</text>
</comment>
<keyword evidence="2" id="KW-0813">Transport</keyword>
<organism evidence="12 13">
    <name type="scientific">Candidatus Nealsonbacteria bacterium CG15_BIG_FIL_POST_REV_8_21_14_020_37_12</name>
    <dbReference type="NCBI Taxonomy" id="1974716"/>
    <lineage>
        <taxon>Bacteria</taxon>
        <taxon>Candidatus Nealsoniibacteriota</taxon>
    </lineage>
</organism>
<comment type="similarity">
    <text evidence="9">Belongs to the OXA1/ALB3/YidC family.</text>
</comment>
<dbReference type="Pfam" id="PF02096">
    <property type="entry name" value="60KD_IMP"/>
    <property type="match status" value="1"/>
</dbReference>
<dbReference type="PANTHER" id="PTHR12428">
    <property type="entry name" value="OXA1"/>
    <property type="match status" value="1"/>
</dbReference>
<dbReference type="CDD" id="cd20070">
    <property type="entry name" value="5TM_YidC_Alb3"/>
    <property type="match status" value="1"/>
</dbReference>
<feature type="transmembrane region" description="Helical" evidence="10">
    <location>
        <begin position="198"/>
        <end position="222"/>
    </location>
</feature>
<dbReference type="InterPro" id="IPR047196">
    <property type="entry name" value="YidC_ALB_C"/>
</dbReference>
<sequence length="231" mass="26583">MQFLVKAFNLILYQPLFNALVLLYVYLPGHDFGVSIIFLTVLIRLILYPLMAQSISSQKTLAELQPRIQEIQQKYRQDKEKQARAMMELYKKEKINPFGGLLPLLIQLPILIALYQLFWKGLQPEAMVLLYGFVPNPGVINPNFLGIIKNLAVPSLGLAVLAGILQFFQSKMMMPKSQKLARSDKTAQFSDMIQKQMLYFFPIFTVFILWRFPAAIGLYWVVTSLFSILQQ</sequence>
<evidence type="ECO:0000256" key="4">
    <source>
        <dbReference type="ARBA" id="ARBA00022692"/>
    </source>
</evidence>
<dbReference type="InterPro" id="IPR028055">
    <property type="entry name" value="YidC/Oxa/ALB_C"/>
</dbReference>
<evidence type="ECO:0000256" key="10">
    <source>
        <dbReference type="SAM" id="Phobius"/>
    </source>
</evidence>
<dbReference type="PANTHER" id="PTHR12428:SF65">
    <property type="entry name" value="CYTOCHROME C OXIDASE ASSEMBLY PROTEIN COX18, MITOCHONDRIAL"/>
    <property type="match status" value="1"/>
</dbReference>
<evidence type="ECO:0000313" key="13">
    <source>
        <dbReference type="Proteomes" id="UP000230215"/>
    </source>
</evidence>
<evidence type="ECO:0000313" key="12">
    <source>
        <dbReference type="EMBL" id="PIW34875.1"/>
    </source>
</evidence>
<evidence type="ECO:0000256" key="2">
    <source>
        <dbReference type="ARBA" id="ARBA00022448"/>
    </source>
</evidence>
<accession>A0A2M7H138</accession>
<dbReference type="Proteomes" id="UP000230215">
    <property type="component" value="Unassembled WGS sequence"/>
</dbReference>
<dbReference type="EMBL" id="PFGB01000060">
    <property type="protein sequence ID" value="PIW34875.1"/>
    <property type="molecule type" value="Genomic_DNA"/>
</dbReference>
<evidence type="ECO:0000256" key="6">
    <source>
        <dbReference type="ARBA" id="ARBA00022989"/>
    </source>
</evidence>
<feature type="transmembrane region" description="Helical" evidence="10">
    <location>
        <begin position="32"/>
        <end position="51"/>
    </location>
</feature>
<evidence type="ECO:0000256" key="7">
    <source>
        <dbReference type="ARBA" id="ARBA00023136"/>
    </source>
</evidence>
<reference evidence="13" key="1">
    <citation type="submission" date="2017-09" db="EMBL/GenBank/DDBJ databases">
        <title>Depth-based differentiation of microbial function through sediment-hosted aquifers and enrichment of novel symbionts in the deep terrestrial subsurface.</title>
        <authorList>
            <person name="Probst A.J."/>
            <person name="Ladd B."/>
            <person name="Jarett J.K."/>
            <person name="Geller-Mcgrath D.E."/>
            <person name="Sieber C.M.K."/>
            <person name="Emerson J.B."/>
            <person name="Anantharaman K."/>
            <person name="Thomas B.C."/>
            <person name="Malmstrom R."/>
            <person name="Stieglmeier M."/>
            <person name="Klingl A."/>
            <person name="Woyke T."/>
            <person name="Ryan C.M."/>
            <person name="Banfield J.F."/>
        </authorList>
    </citation>
    <scope>NUCLEOTIDE SEQUENCE [LARGE SCALE GENOMIC DNA]</scope>
</reference>
<dbReference type="GO" id="GO:0005886">
    <property type="term" value="C:plasma membrane"/>
    <property type="evidence" value="ECO:0007669"/>
    <property type="project" value="UniProtKB-SubCell"/>
</dbReference>